<dbReference type="Pfam" id="PF03797">
    <property type="entry name" value="Autotransporter"/>
    <property type="match status" value="1"/>
</dbReference>
<evidence type="ECO:0000256" key="3">
    <source>
        <dbReference type="ARBA" id="ARBA00004613"/>
    </source>
</evidence>
<keyword evidence="5" id="KW-0732">Signal</keyword>
<dbReference type="PANTHER" id="PTHR11319:SF35">
    <property type="entry name" value="OUTER MEMBRANE PROTEIN PMPC-RELATED"/>
    <property type="match status" value="1"/>
</dbReference>
<keyword evidence="4" id="KW-0964">Secreted</keyword>
<comment type="subcellular location">
    <subcellularLocation>
        <location evidence="1">Cell envelope</location>
    </subcellularLocation>
    <subcellularLocation>
        <location evidence="2">Cell outer membrane</location>
    </subcellularLocation>
    <subcellularLocation>
        <location evidence="3">Secreted</location>
    </subcellularLocation>
</comment>
<dbReference type="InterPro" id="IPR011050">
    <property type="entry name" value="Pectin_lyase_fold/virulence"/>
</dbReference>
<dbReference type="GO" id="GO:0009279">
    <property type="term" value="C:cell outer membrane"/>
    <property type="evidence" value="ECO:0007669"/>
    <property type="project" value="UniProtKB-SubCell"/>
</dbReference>
<dbReference type="Proteomes" id="UP000254968">
    <property type="component" value="Unassembled WGS sequence"/>
</dbReference>
<dbReference type="InterPro" id="IPR036709">
    <property type="entry name" value="Autotransporte_beta_dom_sf"/>
</dbReference>
<dbReference type="SUPFAM" id="SSF103515">
    <property type="entry name" value="Autotransporter"/>
    <property type="match status" value="1"/>
</dbReference>
<evidence type="ECO:0000259" key="8">
    <source>
        <dbReference type="PROSITE" id="PS51208"/>
    </source>
</evidence>
<dbReference type="Pfam" id="PF12951">
    <property type="entry name" value="PATR"/>
    <property type="match status" value="3"/>
</dbReference>
<evidence type="ECO:0000256" key="4">
    <source>
        <dbReference type="ARBA" id="ARBA00022525"/>
    </source>
</evidence>
<dbReference type="EMBL" id="UGNV01000001">
    <property type="protein sequence ID" value="STX30181.1"/>
    <property type="molecule type" value="Genomic_DNA"/>
</dbReference>
<dbReference type="InterPro" id="IPR005546">
    <property type="entry name" value="Autotransporte_beta"/>
</dbReference>
<dbReference type="OrthoDB" id="5760545at2"/>
<dbReference type="InterPro" id="IPR006315">
    <property type="entry name" value="OM_autotransptr_brl_dom"/>
</dbReference>
<evidence type="ECO:0000256" key="5">
    <source>
        <dbReference type="ARBA" id="ARBA00022729"/>
    </source>
</evidence>
<keyword evidence="9" id="KW-0645">Protease</keyword>
<name>A0A378I696_9GAMM</name>
<dbReference type="RefSeq" id="WP_115303903.1">
    <property type="nucleotide sequence ID" value="NZ_UGNV01000001.1"/>
</dbReference>
<keyword evidence="6" id="KW-0472">Membrane</keyword>
<dbReference type="InterPro" id="IPR003368">
    <property type="entry name" value="POMP_repeat"/>
</dbReference>
<dbReference type="SMART" id="SM00869">
    <property type="entry name" value="Autotransporter"/>
    <property type="match status" value="1"/>
</dbReference>
<reference evidence="9 10" key="1">
    <citation type="submission" date="2018-06" db="EMBL/GenBank/DDBJ databases">
        <authorList>
            <consortium name="Pathogen Informatics"/>
            <person name="Doyle S."/>
        </authorList>
    </citation>
    <scope>NUCLEOTIDE SEQUENCE [LARGE SCALE GENOMIC DNA]</scope>
    <source>
        <strain evidence="9 10">NCTC13315</strain>
    </source>
</reference>
<evidence type="ECO:0000313" key="9">
    <source>
        <dbReference type="EMBL" id="STX30181.1"/>
    </source>
</evidence>
<dbReference type="NCBIfam" id="TIGR02601">
    <property type="entry name" value="autotrns_rpt"/>
    <property type="match status" value="2"/>
</dbReference>
<feature type="domain" description="Autotransporter" evidence="8">
    <location>
        <begin position="949"/>
        <end position="1228"/>
    </location>
</feature>
<evidence type="ECO:0000256" key="1">
    <source>
        <dbReference type="ARBA" id="ARBA00004196"/>
    </source>
</evidence>
<evidence type="ECO:0000313" key="10">
    <source>
        <dbReference type="Proteomes" id="UP000254968"/>
    </source>
</evidence>
<dbReference type="NCBIfam" id="TIGR01414">
    <property type="entry name" value="autotrans_barl"/>
    <property type="match status" value="1"/>
</dbReference>
<dbReference type="GO" id="GO:0006508">
    <property type="term" value="P:proteolysis"/>
    <property type="evidence" value="ECO:0007669"/>
    <property type="project" value="UniProtKB-KW"/>
</dbReference>
<dbReference type="PANTHER" id="PTHR11319">
    <property type="entry name" value="G PROTEIN-COUPLED RECEPTOR-RELATED"/>
    <property type="match status" value="1"/>
</dbReference>
<dbReference type="PROSITE" id="PS51208">
    <property type="entry name" value="AUTOTRANSPORTER"/>
    <property type="match status" value="1"/>
</dbReference>
<keyword evidence="7" id="KW-0998">Cell outer membrane</keyword>
<dbReference type="Pfam" id="PF02415">
    <property type="entry name" value="Chlam_PMP"/>
    <property type="match status" value="5"/>
</dbReference>
<dbReference type="InterPro" id="IPR013425">
    <property type="entry name" value="Autotrns_rpt"/>
</dbReference>
<dbReference type="NCBIfam" id="TIGR01376">
    <property type="entry name" value="POMP_repeat"/>
    <property type="match status" value="1"/>
</dbReference>
<dbReference type="InterPro" id="IPR012332">
    <property type="entry name" value="Autotransporter_pectin_lyase_C"/>
</dbReference>
<proteinExistence type="predicted"/>
<dbReference type="Gene3D" id="2.160.20.20">
    <property type="match status" value="1"/>
</dbReference>
<organism evidence="9 10">
    <name type="scientific">Legionella beliardensis</name>
    <dbReference type="NCBI Taxonomy" id="91822"/>
    <lineage>
        <taxon>Bacteria</taxon>
        <taxon>Pseudomonadati</taxon>
        <taxon>Pseudomonadota</taxon>
        <taxon>Gammaproteobacteria</taxon>
        <taxon>Legionellales</taxon>
        <taxon>Legionellaceae</taxon>
        <taxon>Legionella</taxon>
    </lineage>
</organism>
<evidence type="ECO:0000256" key="6">
    <source>
        <dbReference type="ARBA" id="ARBA00023136"/>
    </source>
</evidence>
<accession>A0A378I696</accession>
<sequence>MRLVQPVWLITSITISMTWSMTMSFAAEVNWPVPIATPSPLATAAANLNTAMTTYIADPTPANAQALAQAQATYNQAIVAARTDNPTATLTVSGGNQDTINGNNSSANSFTLNDQAAFIHATGDNTSLTILNHVGNSGSAILLSSGAILDINAETGAQVIFTNNTGGEGGVIYSDNSTLSLSNTTFVNNTAEFSGGAIYSNNSTLILNSSIFINNAAAAGGALFSANSTISINDSTFANNTAEFNGGVIFSGDSALGLFNSTFSNNTASEGGVLYSANNTTTVNNSTFANNTANTGGAIYNLFGVLNLNNSTLSNNIANERGGAIFNDGGELNLINSTLNNNITNGAGGAIYNGFGSTLSLTNSTFAGNIANERGGAIFNDSAAISLLVTANNNALFTGNIVNERASSINFTVGDGILSSLDIFIEAGGVLDMRDPMDSTDNAGEIAISQTGQGTWRLGGANTFTSADNTGSTNFTVNEGQLYLYADGEVANGNAIDPSALVTAGRISLLGSESSFTLGTGATLVASGDNAISTEGSIVLQEGSLIRGGNSTDRGEPVGGITSVLRLSAANDITLAGKVALAALSADDQFTLRGNLTGSGGLNKTGAGLVILDGLNRYKGGTTVTAGILRAGSATAFAVNTAYQVNGGTLDLNGFDLTMSLLSGTGGEVALGTAALTVNQRSNTTFAGELVGQGNVTKQGQGRLILTGQSANYTGTTRVNSGELRVNGLLGGDLRVSAAGRLSGSGTVGNTTVAGTIAPGNSIGTLTVAGNYVQTAGSVYDVEINPAGASDLINISGRATLQPGAGVSVLKTAGLYTPGTRYTILAAENGVVGTYSNLSQNLPFLELLLNYDTNHVYLDIARNDRPFNSFAVTPNQAETAMGVESLGGGNRLYDAFVNLDNPQTIQTALNDLSGEIYASTLSALMEESRYVRDAMRSRLDSNDTLAEAKTPSGLAFWAHGFGAAGQLEGNGNAAKLDRSTQGFFIGADQAFGGTGRFGVVGGYSQSTFDVDSRHSYSESDNAHLGAYGRLAFNHLVASAGAAYSWHTLSTHRTIAFPGFTNLLNSTGDAHTAQVVGELGYELAVNYLDMKPLVNVAYVDVKADNLTEQGGDARLRAHKASQSVLLSTLGVQEKGLLYQTDMYALNHHVFLGWRHAYDNLTPKATFNFAAGSVPFFIGGVPIAQNALLIDAGLNVARLSNNLHLSVSYIGQYSNQVTDNGVAARLTWQFA</sequence>
<gene>
    <name evidence="9" type="ORF">NCTC13315_02746</name>
</gene>
<dbReference type="SUPFAM" id="SSF51126">
    <property type="entry name" value="Pectin lyase-like"/>
    <property type="match status" value="3"/>
</dbReference>
<protein>
    <submittedName>
        <fullName evidence="9">Extracellular serine protease</fullName>
        <ecNumber evidence="9">3.4.21.-</ecNumber>
    </submittedName>
</protein>
<dbReference type="Gene3D" id="2.40.128.130">
    <property type="entry name" value="Autotransporter beta-domain"/>
    <property type="match status" value="1"/>
</dbReference>
<keyword evidence="9" id="KW-0378">Hydrolase</keyword>
<keyword evidence="10" id="KW-1185">Reference proteome</keyword>
<dbReference type="GO" id="GO:0008233">
    <property type="term" value="F:peptidase activity"/>
    <property type="evidence" value="ECO:0007669"/>
    <property type="project" value="UniProtKB-KW"/>
</dbReference>
<dbReference type="GO" id="GO:0005576">
    <property type="term" value="C:extracellular region"/>
    <property type="evidence" value="ECO:0007669"/>
    <property type="project" value="UniProtKB-SubCell"/>
</dbReference>
<dbReference type="AlphaFoldDB" id="A0A378I696"/>
<dbReference type="EC" id="3.4.21.-" evidence="9"/>
<evidence type="ECO:0000256" key="2">
    <source>
        <dbReference type="ARBA" id="ARBA00004442"/>
    </source>
</evidence>
<evidence type="ECO:0000256" key="7">
    <source>
        <dbReference type="ARBA" id="ARBA00023237"/>
    </source>
</evidence>